<dbReference type="AlphaFoldDB" id="A0A096BYC2"/>
<keyword evidence="7" id="KW-0687">Ribonucleoprotein</keyword>
<keyword evidence="1" id="KW-0690">Ribosome biogenesis</keyword>
<reference evidence="7 8" key="1">
    <citation type="submission" date="2014-07" db="EMBL/GenBank/DDBJ databases">
        <authorList>
            <person name="McCorrison J."/>
            <person name="Sanka R."/>
            <person name="Torralba M."/>
            <person name="Gillis M."/>
            <person name="Haft D.H."/>
            <person name="Methe B."/>
            <person name="Sutton G."/>
            <person name="Nelson K.E."/>
        </authorList>
    </citation>
    <scope>NUCLEOTIDE SEQUENCE [LARGE SCALE GENOMIC DNA]</scope>
    <source>
        <strain evidence="7 8">DNF00314</strain>
    </source>
</reference>
<dbReference type="GO" id="GO:0042254">
    <property type="term" value="P:ribosome biogenesis"/>
    <property type="evidence" value="ECO:0007669"/>
    <property type="project" value="UniProtKB-KW"/>
</dbReference>
<dbReference type="RefSeq" id="WP_038151761.1">
    <property type="nucleotide sequence ID" value="NZ_JRNT01000007.1"/>
</dbReference>
<evidence type="ECO:0000313" key="7">
    <source>
        <dbReference type="EMBL" id="KGF47732.1"/>
    </source>
</evidence>
<comment type="similarity">
    <text evidence="5">Belongs to the Prp family.</text>
</comment>
<accession>A0A096BYC2</accession>
<gene>
    <name evidence="7" type="ORF">HMPREF0872_03225</name>
</gene>
<organism evidence="7 8">
    <name type="scientific">Veillonella montpellierensis DNF00314</name>
    <dbReference type="NCBI Taxonomy" id="1401067"/>
    <lineage>
        <taxon>Bacteria</taxon>
        <taxon>Bacillati</taxon>
        <taxon>Bacillota</taxon>
        <taxon>Negativicutes</taxon>
        <taxon>Veillonellales</taxon>
        <taxon>Veillonellaceae</taxon>
        <taxon>Veillonella</taxon>
    </lineage>
</organism>
<proteinExistence type="inferred from homology"/>
<comment type="caution">
    <text evidence="7">The sequence shown here is derived from an EMBL/GenBank/DDBJ whole genome shotgun (WGS) entry which is preliminary data.</text>
</comment>
<evidence type="ECO:0000313" key="8">
    <source>
        <dbReference type="Proteomes" id="UP000029628"/>
    </source>
</evidence>
<evidence type="ECO:0000256" key="3">
    <source>
        <dbReference type="ARBA" id="ARBA00022801"/>
    </source>
</evidence>
<keyword evidence="2" id="KW-0645">Protease</keyword>
<sequence>MISIIITRNSDRLIRRCQIEGHAEYDDPGYDIVCAAVSVLSCTAILGLQDIAQQEGHYTNMSGQCDIILSGVLTQSGQDILETMILGLTEISNQYSDFVTISDK</sequence>
<dbReference type="InterPro" id="IPR036764">
    <property type="entry name" value="Peptidase_Prp_sf"/>
</dbReference>
<dbReference type="eggNOG" id="COG2868">
    <property type="taxonomic scope" value="Bacteria"/>
</dbReference>
<dbReference type="CDD" id="cd16332">
    <property type="entry name" value="Prp-like"/>
    <property type="match status" value="1"/>
</dbReference>
<dbReference type="EMBL" id="JRNT01000007">
    <property type="protein sequence ID" value="KGF47732.1"/>
    <property type="molecule type" value="Genomic_DNA"/>
</dbReference>
<protein>
    <recommendedName>
        <fullName evidence="6">Ribosomal processing cysteine protease Prp</fullName>
    </recommendedName>
</protein>
<evidence type="ECO:0000256" key="5">
    <source>
        <dbReference type="ARBA" id="ARBA00044503"/>
    </source>
</evidence>
<keyword evidence="4" id="KW-0788">Thiol protease</keyword>
<keyword evidence="3" id="KW-0378">Hydrolase</keyword>
<evidence type="ECO:0000256" key="6">
    <source>
        <dbReference type="ARBA" id="ARBA00044538"/>
    </source>
</evidence>
<dbReference type="Gene3D" id="3.30.70.1490">
    <property type="entry name" value="Cysteine protease Prp"/>
    <property type="match status" value="1"/>
</dbReference>
<dbReference type="SUPFAM" id="SSF118010">
    <property type="entry name" value="TM1457-like"/>
    <property type="match status" value="1"/>
</dbReference>
<keyword evidence="7" id="KW-0689">Ribosomal protein</keyword>
<dbReference type="GO" id="GO:0008234">
    <property type="term" value="F:cysteine-type peptidase activity"/>
    <property type="evidence" value="ECO:0007669"/>
    <property type="project" value="UniProtKB-KW"/>
</dbReference>
<dbReference type="PANTHER" id="PTHR39178:SF1">
    <property type="entry name" value="RIBOSOMAL-PROCESSING CYSTEINE PROTEASE PRP"/>
    <property type="match status" value="1"/>
</dbReference>
<dbReference type="Proteomes" id="UP000029628">
    <property type="component" value="Unassembled WGS sequence"/>
</dbReference>
<keyword evidence="8" id="KW-1185">Reference proteome</keyword>
<evidence type="ECO:0000256" key="2">
    <source>
        <dbReference type="ARBA" id="ARBA00022670"/>
    </source>
</evidence>
<dbReference type="PANTHER" id="PTHR39178">
    <property type="entry name" value="HYPOTHETICAL RIBOSOME-ASSOCIATED PROTEIN"/>
    <property type="match status" value="1"/>
</dbReference>
<evidence type="ECO:0000256" key="1">
    <source>
        <dbReference type="ARBA" id="ARBA00022517"/>
    </source>
</evidence>
<dbReference type="InterPro" id="IPR007422">
    <property type="entry name" value="Peptidase_Prp"/>
</dbReference>
<name>A0A096BYC2_9FIRM</name>
<dbReference type="GO" id="GO:0006508">
    <property type="term" value="P:proteolysis"/>
    <property type="evidence" value="ECO:0007669"/>
    <property type="project" value="UniProtKB-KW"/>
</dbReference>
<evidence type="ECO:0000256" key="4">
    <source>
        <dbReference type="ARBA" id="ARBA00022807"/>
    </source>
</evidence>
<dbReference type="GO" id="GO:0005840">
    <property type="term" value="C:ribosome"/>
    <property type="evidence" value="ECO:0007669"/>
    <property type="project" value="UniProtKB-KW"/>
</dbReference>
<dbReference type="Pfam" id="PF04327">
    <property type="entry name" value="Peptidase_Prp"/>
    <property type="match status" value="1"/>
</dbReference>